<keyword evidence="2" id="KW-1185">Reference proteome</keyword>
<organism evidence="1 2">
    <name type="scientific">Coniosporium uncinatum</name>
    <dbReference type="NCBI Taxonomy" id="93489"/>
    <lineage>
        <taxon>Eukaryota</taxon>
        <taxon>Fungi</taxon>
        <taxon>Dikarya</taxon>
        <taxon>Ascomycota</taxon>
        <taxon>Pezizomycotina</taxon>
        <taxon>Dothideomycetes</taxon>
        <taxon>Dothideomycetes incertae sedis</taxon>
        <taxon>Coniosporium</taxon>
    </lineage>
</organism>
<name>A0ACC3CZN8_9PEZI</name>
<accession>A0ACC3CZN8</accession>
<sequence length="277" mass="30671">MSQEQVPMPLDSAIIGAGIAGLAAGIAMTRAGYKATVYKRSHFKNEIGAAISLTPNLNHVLKRRGSDFAEAGETEKKQYRKVTRDTVETLVQDHGLANIEEIYGAKLNAYHRVDLHNGIRELAEHEGVHIKLGHDVHDLDVEAGTITFENGSAVQTDLIIIADGIKSSFAHKITSRPLKHCSIDRSVFRTLTPINKLMTHPVFRPLYEDEPSGFVNSSISPAGVFIVTYPCRNDTLMNFAMFHKTLPSQSRRDSAFEWNAGGDLEDVKKLVEDWHPA</sequence>
<reference evidence="1" key="1">
    <citation type="submission" date="2024-09" db="EMBL/GenBank/DDBJ databases">
        <title>Black Yeasts Isolated from many extreme environments.</title>
        <authorList>
            <person name="Coleine C."/>
            <person name="Stajich J.E."/>
            <person name="Selbmann L."/>
        </authorList>
    </citation>
    <scope>NUCLEOTIDE SEQUENCE</scope>
    <source>
        <strain evidence="1">CCFEE 5737</strain>
    </source>
</reference>
<comment type="caution">
    <text evidence="1">The sequence shown here is derived from an EMBL/GenBank/DDBJ whole genome shotgun (WGS) entry which is preliminary data.</text>
</comment>
<evidence type="ECO:0000313" key="1">
    <source>
        <dbReference type="EMBL" id="KAK3059694.1"/>
    </source>
</evidence>
<dbReference type="EMBL" id="JAWDJW010009181">
    <property type="protein sequence ID" value="KAK3059694.1"/>
    <property type="molecule type" value="Genomic_DNA"/>
</dbReference>
<gene>
    <name evidence="1" type="ORF">LTS18_010251</name>
</gene>
<protein>
    <submittedName>
        <fullName evidence="1">Uncharacterized protein</fullName>
    </submittedName>
</protein>
<dbReference type="Proteomes" id="UP001186974">
    <property type="component" value="Unassembled WGS sequence"/>
</dbReference>
<evidence type="ECO:0000313" key="2">
    <source>
        <dbReference type="Proteomes" id="UP001186974"/>
    </source>
</evidence>
<proteinExistence type="predicted"/>